<accession>A0A9E7F9F5</accession>
<sequence>MKLLYCVHDHCIHIRREVELVKSPYLQNGRKHRVKSKPGMHRASSQLVSMDDTTTAAASMLHEARSGGAREDQAAAFTRYCSANLKPRQCMLFGTPMEAKC</sequence>
<proteinExistence type="predicted"/>
<keyword evidence="2" id="KW-1185">Reference proteome</keyword>
<evidence type="ECO:0000313" key="1">
    <source>
        <dbReference type="EMBL" id="URD92194.1"/>
    </source>
</evidence>
<gene>
    <name evidence="1" type="ORF">MUK42_01580</name>
</gene>
<dbReference type="AlphaFoldDB" id="A0A9E7F9F5"/>
<evidence type="ECO:0000313" key="2">
    <source>
        <dbReference type="Proteomes" id="UP001055439"/>
    </source>
</evidence>
<dbReference type="Proteomes" id="UP001055439">
    <property type="component" value="Chromosome 3"/>
</dbReference>
<dbReference type="EMBL" id="CP097505">
    <property type="protein sequence ID" value="URD92194.1"/>
    <property type="molecule type" value="Genomic_DNA"/>
</dbReference>
<dbReference type="OrthoDB" id="10418777at2759"/>
<protein>
    <submittedName>
        <fullName evidence="1">Uncharacterized protein</fullName>
    </submittedName>
</protein>
<organism evidence="1 2">
    <name type="scientific">Musa troglodytarum</name>
    <name type="common">fe'i banana</name>
    <dbReference type="NCBI Taxonomy" id="320322"/>
    <lineage>
        <taxon>Eukaryota</taxon>
        <taxon>Viridiplantae</taxon>
        <taxon>Streptophyta</taxon>
        <taxon>Embryophyta</taxon>
        <taxon>Tracheophyta</taxon>
        <taxon>Spermatophyta</taxon>
        <taxon>Magnoliopsida</taxon>
        <taxon>Liliopsida</taxon>
        <taxon>Zingiberales</taxon>
        <taxon>Musaceae</taxon>
        <taxon>Musa</taxon>
    </lineage>
</organism>
<name>A0A9E7F9F5_9LILI</name>
<reference evidence="1" key="1">
    <citation type="submission" date="2022-05" db="EMBL/GenBank/DDBJ databases">
        <title>The Musa troglodytarum L. genome provides insights into the mechanism of non-climacteric behaviour and enrichment of carotenoids.</title>
        <authorList>
            <person name="Wang J."/>
        </authorList>
    </citation>
    <scope>NUCLEOTIDE SEQUENCE</scope>
    <source>
        <tissue evidence="1">Leaf</tissue>
    </source>
</reference>